<dbReference type="InterPro" id="IPR046335">
    <property type="entry name" value="LacI/GalR-like_sensor"/>
</dbReference>
<name>A0ABU5DFU5_9BURK</name>
<organism evidence="5 6">
    <name type="scientific">Roseateles agri</name>
    <dbReference type="NCBI Taxonomy" id="3098619"/>
    <lineage>
        <taxon>Bacteria</taxon>
        <taxon>Pseudomonadati</taxon>
        <taxon>Pseudomonadota</taxon>
        <taxon>Betaproteobacteria</taxon>
        <taxon>Burkholderiales</taxon>
        <taxon>Sphaerotilaceae</taxon>
        <taxon>Roseateles</taxon>
    </lineage>
</organism>
<comment type="caution">
    <text evidence="5">The sequence shown here is derived from an EMBL/GenBank/DDBJ whole genome shotgun (WGS) entry which is preliminary data.</text>
</comment>
<evidence type="ECO:0000259" key="4">
    <source>
        <dbReference type="PROSITE" id="PS50932"/>
    </source>
</evidence>
<reference evidence="5 6" key="1">
    <citation type="submission" date="2023-11" db="EMBL/GenBank/DDBJ databases">
        <title>Paucibacter sp. nov., isolated from fresh soil in Korea.</title>
        <authorList>
            <person name="Le N.T.T."/>
        </authorList>
    </citation>
    <scope>NUCLEOTIDE SEQUENCE [LARGE SCALE GENOMIC DNA]</scope>
    <source>
        <strain evidence="5 6">R3-3</strain>
    </source>
</reference>
<keyword evidence="3" id="KW-0804">Transcription</keyword>
<evidence type="ECO:0000313" key="6">
    <source>
        <dbReference type="Proteomes" id="UP001285263"/>
    </source>
</evidence>
<dbReference type="Proteomes" id="UP001285263">
    <property type="component" value="Unassembled WGS sequence"/>
</dbReference>
<dbReference type="Gene3D" id="3.40.50.2300">
    <property type="match status" value="2"/>
</dbReference>
<evidence type="ECO:0000256" key="1">
    <source>
        <dbReference type="ARBA" id="ARBA00023015"/>
    </source>
</evidence>
<feature type="domain" description="HTH lacI-type" evidence="4">
    <location>
        <begin position="1"/>
        <end position="53"/>
    </location>
</feature>
<gene>
    <name evidence="5" type="ORF">SNE35_11480</name>
</gene>
<accession>A0ABU5DFU5</accession>
<sequence length="330" mass="34633">MADIAKLAGVAVSTVSRALAGSPLVSADTRARIAELAKEHGYSINVGAQNLRLGQNQTIAVVVPYEAATGQNLSDPFFLSLLGCVVNAITARGWEVLLSRVEANAIESVAQPVLTGRAMGLVLMGHLNAFEPLNDLVRRGIPIVVWGALRPGQQFCTVGGDNFRGGELAGRHLVDQGARRILFLGDPALPEFGQRLEGCLAAQRAAGIEPDPELQKPVPLLPAAIDAHLASLVGAGIAFDAVFAASDLAAATAIGTLRRLGIRVPQDVAVVGYDDITIAVHFDPPLTTVRQPIEQAGLAIVDSLLAQIEGRPAESTILPTELIQRRSSLP</sequence>
<keyword evidence="6" id="KW-1185">Reference proteome</keyword>
<keyword evidence="1" id="KW-0805">Transcription regulation</keyword>
<dbReference type="InterPro" id="IPR028082">
    <property type="entry name" value="Peripla_BP_I"/>
</dbReference>
<evidence type="ECO:0000256" key="2">
    <source>
        <dbReference type="ARBA" id="ARBA00023125"/>
    </source>
</evidence>
<dbReference type="PROSITE" id="PS50932">
    <property type="entry name" value="HTH_LACI_2"/>
    <property type="match status" value="1"/>
</dbReference>
<dbReference type="Gene3D" id="1.10.260.40">
    <property type="entry name" value="lambda repressor-like DNA-binding domains"/>
    <property type="match status" value="1"/>
</dbReference>
<dbReference type="PANTHER" id="PTHR30146">
    <property type="entry name" value="LACI-RELATED TRANSCRIPTIONAL REPRESSOR"/>
    <property type="match status" value="1"/>
</dbReference>
<dbReference type="SUPFAM" id="SSF47413">
    <property type="entry name" value="lambda repressor-like DNA-binding domains"/>
    <property type="match status" value="1"/>
</dbReference>
<dbReference type="InterPro" id="IPR000843">
    <property type="entry name" value="HTH_LacI"/>
</dbReference>
<dbReference type="Pfam" id="PF00356">
    <property type="entry name" value="LacI"/>
    <property type="match status" value="1"/>
</dbReference>
<protein>
    <submittedName>
        <fullName evidence="5">Substrate-binding domain-containing protein</fullName>
    </submittedName>
</protein>
<dbReference type="EMBL" id="JAXCLA010000003">
    <property type="protein sequence ID" value="MDY0745136.1"/>
    <property type="molecule type" value="Genomic_DNA"/>
</dbReference>
<dbReference type="PANTHER" id="PTHR30146:SF120">
    <property type="entry name" value="ALANINE RACEMASE"/>
    <property type="match status" value="1"/>
</dbReference>
<dbReference type="InterPro" id="IPR010982">
    <property type="entry name" value="Lambda_DNA-bd_dom_sf"/>
</dbReference>
<dbReference type="CDD" id="cd01392">
    <property type="entry name" value="HTH_LacI"/>
    <property type="match status" value="1"/>
</dbReference>
<evidence type="ECO:0000313" key="5">
    <source>
        <dbReference type="EMBL" id="MDY0745136.1"/>
    </source>
</evidence>
<proteinExistence type="predicted"/>
<dbReference type="Pfam" id="PF13377">
    <property type="entry name" value="Peripla_BP_3"/>
    <property type="match status" value="1"/>
</dbReference>
<keyword evidence="2" id="KW-0238">DNA-binding</keyword>
<dbReference type="RefSeq" id="WP_320423036.1">
    <property type="nucleotide sequence ID" value="NZ_JAXCLA010000003.1"/>
</dbReference>
<evidence type="ECO:0000256" key="3">
    <source>
        <dbReference type="ARBA" id="ARBA00023163"/>
    </source>
</evidence>
<dbReference type="SUPFAM" id="SSF53822">
    <property type="entry name" value="Periplasmic binding protein-like I"/>
    <property type="match status" value="1"/>
</dbReference>
<dbReference type="SMART" id="SM00354">
    <property type="entry name" value="HTH_LACI"/>
    <property type="match status" value="1"/>
</dbReference>